<dbReference type="InterPro" id="IPR000515">
    <property type="entry name" value="MetI-like"/>
</dbReference>
<keyword evidence="12" id="KW-1185">Reference proteome</keyword>
<dbReference type="Proteomes" id="UP001595445">
    <property type="component" value="Unassembled WGS sequence"/>
</dbReference>
<dbReference type="Gene3D" id="1.10.3720.10">
    <property type="entry name" value="MetI-like"/>
    <property type="match status" value="1"/>
</dbReference>
<keyword evidence="6" id="KW-0029">Amino-acid transport</keyword>
<keyword evidence="8 9" id="KW-0472">Membrane</keyword>
<proteinExistence type="inferred from homology"/>
<evidence type="ECO:0000313" key="11">
    <source>
        <dbReference type="EMBL" id="MFC3086930.1"/>
    </source>
</evidence>
<sequence>MEQFFTWLYQEQGINLTIGYDSYDRGLFLAGIWMTVKLSVLSVLFSLVIGALGAWIQGSPSALMRGLVGAFIAFFRNTPPLVQLYFFYFAVGTVLRHTGENGLPQPLVSGFGWAVISLSLFAGSLNVEIFRSGIEAVPRATVEAASALGFNRLQTYLHVVLPLALRISLPSLGTNLVNLVKTTSLAYAIAVPEVLYVSAQIWSDQLNVREMMNVVLLTYIVLVAVLVWGLHRWEKSMRIPGFGT</sequence>
<gene>
    <name evidence="11" type="ORF">ACFOD6_12830</name>
</gene>
<dbReference type="NCBIfam" id="TIGR01726">
    <property type="entry name" value="HEQRo_perm_3TM"/>
    <property type="match status" value="1"/>
</dbReference>
<evidence type="ECO:0000256" key="1">
    <source>
        <dbReference type="ARBA" id="ARBA00004429"/>
    </source>
</evidence>
<dbReference type="RefSeq" id="WP_242070106.1">
    <property type="nucleotide sequence ID" value="NZ_JAEACP010000006.1"/>
</dbReference>
<accession>A0ABV7DW38</accession>
<comment type="subcellular location">
    <subcellularLocation>
        <location evidence="1">Cell inner membrane</location>
        <topology evidence="1">Multi-pass membrane protein</topology>
    </subcellularLocation>
    <subcellularLocation>
        <location evidence="9">Cell membrane</location>
        <topology evidence="9">Multi-pass membrane protein</topology>
    </subcellularLocation>
</comment>
<comment type="caution">
    <text evidence="11">The sequence shown here is derived from an EMBL/GenBank/DDBJ whole genome shotgun (WGS) entry which is preliminary data.</text>
</comment>
<keyword evidence="7 9" id="KW-1133">Transmembrane helix</keyword>
<dbReference type="InterPro" id="IPR010065">
    <property type="entry name" value="AA_ABC_transptr_permease_3TM"/>
</dbReference>
<feature type="transmembrane region" description="Helical" evidence="9">
    <location>
        <begin position="111"/>
        <end position="130"/>
    </location>
</feature>
<evidence type="ECO:0000256" key="8">
    <source>
        <dbReference type="ARBA" id="ARBA00023136"/>
    </source>
</evidence>
<keyword evidence="3 9" id="KW-0813">Transport</keyword>
<feature type="domain" description="ABC transmembrane type-1" evidence="10">
    <location>
        <begin position="32"/>
        <end position="227"/>
    </location>
</feature>
<evidence type="ECO:0000256" key="2">
    <source>
        <dbReference type="ARBA" id="ARBA00010072"/>
    </source>
</evidence>
<dbReference type="CDD" id="cd06261">
    <property type="entry name" value="TM_PBP2"/>
    <property type="match status" value="1"/>
</dbReference>
<protein>
    <submittedName>
        <fullName evidence="11">Amino acid ABC transporter permease</fullName>
    </submittedName>
</protein>
<evidence type="ECO:0000256" key="9">
    <source>
        <dbReference type="RuleBase" id="RU363032"/>
    </source>
</evidence>
<name>A0ABV7DW38_9RHOB</name>
<evidence type="ECO:0000313" key="12">
    <source>
        <dbReference type="Proteomes" id="UP001595445"/>
    </source>
</evidence>
<dbReference type="EMBL" id="JBHRSM010000023">
    <property type="protein sequence ID" value="MFC3086930.1"/>
    <property type="molecule type" value="Genomic_DNA"/>
</dbReference>
<feature type="transmembrane region" description="Helical" evidence="9">
    <location>
        <begin position="211"/>
        <end position="230"/>
    </location>
</feature>
<keyword evidence="5 9" id="KW-0812">Transmembrane</keyword>
<evidence type="ECO:0000256" key="7">
    <source>
        <dbReference type="ARBA" id="ARBA00022989"/>
    </source>
</evidence>
<evidence type="ECO:0000256" key="5">
    <source>
        <dbReference type="ARBA" id="ARBA00022692"/>
    </source>
</evidence>
<dbReference type="PROSITE" id="PS50928">
    <property type="entry name" value="ABC_TM1"/>
    <property type="match status" value="1"/>
</dbReference>
<feature type="transmembrane region" description="Helical" evidence="9">
    <location>
        <begin position="67"/>
        <end position="91"/>
    </location>
</feature>
<comment type="similarity">
    <text evidence="2">Belongs to the binding-protein-dependent transport system permease family. HisMQ subfamily.</text>
</comment>
<evidence type="ECO:0000256" key="3">
    <source>
        <dbReference type="ARBA" id="ARBA00022448"/>
    </source>
</evidence>
<dbReference type="SUPFAM" id="SSF161098">
    <property type="entry name" value="MetI-like"/>
    <property type="match status" value="1"/>
</dbReference>
<evidence type="ECO:0000256" key="4">
    <source>
        <dbReference type="ARBA" id="ARBA00022475"/>
    </source>
</evidence>
<dbReference type="InterPro" id="IPR043429">
    <property type="entry name" value="ArtM/GltK/GlnP/TcyL/YhdX-like"/>
</dbReference>
<dbReference type="InterPro" id="IPR035906">
    <property type="entry name" value="MetI-like_sf"/>
</dbReference>
<evidence type="ECO:0000256" key="6">
    <source>
        <dbReference type="ARBA" id="ARBA00022970"/>
    </source>
</evidence>
<dbReference type="PANTHER" id="PTHR30614:SF37">
    <property type="entry name" value="AMINO-ACID ABC TRANSPORTER PERMEASE PROTEIN YHDX-RELATED"/>
    <property type="match status" value="1"/>
</dbReference>
<feature type="transmembrane region" description="Helical" evidence="9">
    <location>
        <begin position="30"/>
        <end position="55"/>
    </location>
</feature>
<reference evidence="12" key="1">
    <citation type="journal article" date="2019" name="Int. J. Syst. Evol. Microbiol.">
        <title>The Global Catalogue of Microorganisms (GCM) 10K type strain sequencing project: providing services to taxonomists for standard genome sequencing and annotation.</title>
        <authorList>
            <consortium name="The Broad Institute Genomics Platform"/>
            <consortium name="The Broad Institute Genome Sequencing Center for Infectious Disease"/>
            <person name="Wu L."/>
            <person name="Ma J."/>
        </authorList>
    </citation>
    <scope>NUCLEOTIDE SEQUENCE [LARGE SCALE GENOMIC DNA]</scope>
    <source>
        <strain evidence="12">KCTC 62102</strain>
    </source>
</reference>
<keyword evidence="4" id="KW-1003">Cell membrane</keyword>
<evidence type="ECO:0000259" key="10">
    <source>
        <dbReference type="PROSITE" id="PS50928"/>
    </source>
</evidence>
<dbReference type="PANTHER" id="PTHR30614">
    <property type="entry name" value="MEMBRANE COMPONENT OF AMINO ACID ABC TRANSPORTER"/>
    <property type="match status" value="1"/>
</dbReference>
<dbReference type="Pfam" id="PF00528">
    <property type="entry name" value="BPD_transp_1"/>
    <property type="match status" value="1"/>
</dbReference>
<organism evidence="11 12">
    <name type="scientific">Tabrizicola soli</name>
    <dbReference type="NCBI Taxonomy" id="2185115"/>
    <lineage>
        <taxon>Bacteria</taxon>
        <taxon>Pseudomonadati</taxon>
        <taxon>Pseudomonadota</taxon>
        <taxon>Alphaproteobacteria</taxon>
        <taxon>Rhodobacterales</taxon>
        <taxon>Paracoccaceae</taxon>
        <taxon>Tabrizicola</taxon>
    </lineage>
</organism>